<protein>
    <submittedName>
        <fullName evidence="2">YueI family protein</fullName>
    </submittedName>
</protein>
<dbReference type="SUPFAM" id="SSF160515">
    <property type="entry name" value="YueI-like"/>
    <property type="match status" value="1"/>
</dbReference>
<dbReference type="Proteomes" id="UP001565236">
    <property type="component" value="Unassembled WGS sequence"/>
</dbReference>
<dbReference type="Pfam" id="PF07997">
    <property type="entry name" value="DUF1694"/>
    <property type="match status" value="1"/>
</dbReference>
<evidence type="ECO:0000313" key="2">
    <source>
        <dbReference type="EMBL" id="MEY8661973.1"/>
    </source>
</evidence>
<feature type="region of interest" description="Disordered" evidence="1">
    <location>
        <begin position="1"/>
        <end position="23"/>
    </location>
</feature>
<dbReference type="EMBL" id="JBCLUF010000009">
    <property type="protein sequence ID" value="MEY8661973.1"/>
    <property type="molecule type" value="Genomic_DNA"/>
</dbReference>
<dbReference type="Gene3D" id="3.30.1330.30">
    <property type="match status" value="1"/>
</dbReference>
<sequence>MSGTDNLQEHLNNGMYGTPQLKPDEKRKYLGTFRERVSLTITFDQLKDPQALLDLKEELAKHPDLYVIINGQLEQKILASLLKIVKEANVSFTLNTDQALATCSDAIAVVVCAKKAALHEETVDVFQKYPEKKSPTIENKQKEEHFSFFHDLFK</sequence>
<evidence type="ECO:0000256" key="1">
    <source>
        <dbReference type="SAM" id="MobiDB-lite"/>
    </source>
</evidence>
<keyword evidence="3" id="KW-1185">Reference proteome</keyword>
<dbReference type="PIRSF" id="PIRSF034303">
    <property type="entry name" value="DUF1694"/>
    <property type="match status" value="1"/>
</dbReference>
<dbReference type="InterPro" id="IPR012543">
    <property type="entry name" value="DUF1694"/>
</dbReference>
<dbReference type="RefSeq" id="WP_369941218.1">
    <property type="nucleotide sequence ID" value="NZ_JBCLUF010000009.1"/>
</dbReference>
<gene>
    <name evidence="2" type="ORF">AALT52_03585</name>
</gene>
<dbReference type="InterPro" id="IPR029064">
    <property type="entry name" value="Ribosomal_eL30-like_sf"/>
</dbReference>
<accession>A0ABV4DP88</accession>
<organism evidence="2 3">
    <name type="scientific">Ligilactobacillus faecis</name>
    <dbReference type="NCBI Taxonomy" id="762833"/>
    <lineage>
        <taxon>Bacteria</taxon>
        <taxon>Bacillati</taxon>
        <taxon>Bacillota</taxon>
        <taxon>Bacilli</taxon>
        <taxon>Lactobacillales</taxon>
        <taxon>Lactobacillaceae</taxon>
        <taxon>Ligilactobacillus</taxon>
    </lineage>
</organism>
<feature type="compositionally biased region" description="Polar residues" evidence="1">
    <location>
        <begin position="1"/>
        <end position="11"/>
    </location>
</feature>
<reference evidence="2 3" key="1">
    <citation type="submission" date="2024-03" db="EMBL/GenBank/DDBJ databases">
        <title>Mouse gut bacterial collection (mGBC) of GemPharmatech.</title>
        <authorList>
            <person name="He Y."/>
            <person name="Dong L."/>
            <person name="Wu D."/>
            <person name="Gao X."/>
            <person name="Lin Z."/>
        </authorList>
    </citation>
    <scope>NUCLEOTIDE SEQUENCE [LARGE SCALE GENOMIC DNA]</scope>
    <source>
        <strain evidence="2 3">15-30</strain>
    </source>
</reference>
<evidence type="ECO:0000313" key="3">
    <source>
        <dbReference type="Proteomes" id="UP001565236"/>
    </source>
</evidence>
<comment type="caution">
    <text evidence="2">The sequence shown here is derived from an EMBL/GenBank/DDBJ whole genome shotgun (WGS) entry which is preliminary data.</text>
</comment>
<name>A0ABV4DP88_9LACO</name>
<proteinExistence type="predicted"/>